<gene>
    <name evidence="1" type="ORF">HMPREF9386_0800</name>
</gene>
<dbReference type="EMBL" id="AFBD01000003">
    <property type="protein sequence ID" value="EGF14956.1"/>
    <property type="molecule type" value="Genomic_DNA"/>
</dbReference>
<dbReference type="AlphaFoldDB" id="F2C6Z0"/>
<dbReference type="Proteomes" id="UP000005955">
    <property type="component" value="Unassembled WGS sequence"/>
</dbReference>
<dbReference type="HOGENOM" id="CLU_3258708_0_0_9"/>
<protein>
    <submittedName>
        <fullName evidence="1">Uncharacterized protein</fullName>
    </submittedName>
</protein>
<accession>F2C6Z0</accession>
<organism evidence="1 2">
    <name type="scientific">Streptococcus sanguinis SK330</name>
    <dbReference type="NCBI Taxonomy" id="888813"/>
    <lineage>
        <taxon>Bacteria</taxon>
        <taxon>Bacillati</taxon>
        <taxon>Bacillota</taxon>
        <taxon>Bacilli</taxon>
        <taxon>Lactobacillales</taxon>
        <taxon>Streptococcaceae</taxon>
        <taxon>Streptococcus</taxon>
    </lineage>
</organism>
<comment type="caution">
    <text evidence="1">The sequence shown here is derived from an EMBL/GenBank/DDBJ whole genome shotgun (WGS) entry which is preliminary data.</text>
</comment>
<evidence type="ECO:0000313" key="1">
    <source>
        <dbReference type="EMBL" id="EGF14956.1"/>
    </source>
</evidence>
<reference evidence="1 2" key="1">
    <citation type="submission" date="2011-02" db="EMBL/GenBank/DDBJ databases">
        <authorList>
            <person name="Muzny D."/>
            <person name="Qin X."/>
            <person name="Deng J."/>
            <person name="Jiang H."/>
            <person name="Liu Y."/>
            <person name="Qu J."/>
            <person name="Song X.-Z."/>
            <person name="Zhang L."/>
            <person name="Thornton R."/>
            <person name="Coyle M."/>
            <person name="Francisco L."/>
            <person name="Jackson L."/>
            <person name="Javaid M."/>
            <person name="Korchina V."/>
            <person name="Kovar C."/>
            <person name="Mata R."/>
            <person name="Mathew T."/>
            <person name="Ngo R."/>
            <person name="Nguyen L."/>
            <person name="Nguyen N."/>
            <person name="Okwuonu G."/>
            <person name="Ongeri F."/>
            <person name="Pham C."/>
            <person name="Simmons D."/>
            <person name="Wilczek-Boney K."/>
            <person name="Hale W."/>
            <person name="Jakkamsetti A."/>
            <person name="Pham P."/>
            <person name="Ruth R."/>
            <person name="San Lucas F."/>
            <person name="Warren J."/>
            <person name="Zhang J."/>
            <person name="Zhao Z."/>
            <person name="Zhou C."/>
            <person name="Zhu D."/>
            <person name="Lee S."/>
            <person name="Bess C."/>
            <person name="Blankenburg K."/>
            <person name="Forbes L."/>
            <person name="Fu Q."/>
            <person name="Gubbala S."/>
            <person name="Hirani K."/>
            <person name="Jayaseelan J.C."/>
            <person name="Lara F."/>
            <person name="Munidasa M."/>
            <person name="Palculict T."/>
            <person name="Patil S."/>
            <person name="Pu L.-L."/>
            <person name="Saada N."/>
            <person name="Tang L."/>
            <person name="Weissenberger G."/>
            <person name="Zhu Y."/>
            <person name="Hemphill L."/>
            <person name="Shang Y."/>
            <person name="Youmans B."/>
            <person name="Ayvaz T."/>
            <person name="Ross M."/>
            <person name="Santibanez J."/>
            <person name="Aqrawi P."/>
            <person name="Gross S."/>
            <person name="Joshi V."/>
            <person name="Fowler G."/>
            <person name="Nazareth L."/>
            <person name="Reid J."/>
            <person name="Worley K."/>
            <person name="Petrosino J."/>
            <person name="Highlander S."/>
            <person name="Gibbs R."/>
        </authorList>
    </citation>
    <scope>NUCLEOTIDE SEQUENCE [LARGE SCALE GENOMIC DNA]</scope>
    <source>
        <strain evidence="1 2">SK330</strain>
    </source>
</reference>
<sequence>MFFRWLIFAKLDFTVNEYLKIKVNSCFIKKICYNKIRKSFFV</sequence>
<proteinExistence type="predicted"/>
<name>F2C6Z0_STRSA</name>
<evidence type="ECO:0000313" key="2">
    <source>
        <dbReference type="Proteomes" id="UP000005955"/>
    </source>
</evidence>